<gene>
    <name evidence="1" type="ORF">SAMN04487834_10085</name>
</gene>
<dbReference type="STRING" id="322505.SAMN04487836_11553"/>
<dbReference type="RefSeq" id="WP_074731363.1">
    <property type="nucleotide sequence ID" value="NZ_FNYK01000008.1"/>
</dbReference>
<dbReference type="AlphaFoldDB" id="A0A1H6RJU3"/>
<sequence length="266" mass="30112">MKFKQLSLVLVASMILVGCNHKIKNNEKNINEVLQFNQTYHYDLDQDNKKDTITIKHDDNKTILSINGKNAKYLYPYKDVEARLIGLGSGTKMIALTLKEGTYTGVSEIYSLLDGGLHRAISSANYQIGSGYFKDIRVKGNKIAVEMYIKDPHLDVISVPMTFNYNGTSFKRQSQFSTINYITNPQTMHHIANTSLIANKGIPGLNKDDKLANEISFKIVANQDVIVKRIYITDHAAYYELEDGGKIGYLRSEMTLKPYFKDIHIS</sequence>
<proteinExistence type="predicted"/>
<keyword evidence="2" id="KW-1185">Reference proteome</keyword>
<dbReference type="PROSITE" id="PS51257">
    <property type="entry name" value="PROKAR_LIPOPROTEIN"/>
    <property type="match status" value="1"/>
</dbReference>
<evidence type="ECO:0000313" key="1">
    <source>
        <dbReference type="EMBL" id="SEI52787.1"/>
    </source>
</evidence>
<organism evidence="1 2">
    <name type="scientific">Sharpea azabuensis</name>
    <dbReference type="NCBI Taxonomy" id="322505"/>
    <lineage>
        <taxon>Bacteria</taxon>
        <taxon>Bacillati</taxon>
        <taxon>Bacillota</taxon>
        <taxon>Erysipelotrichia</taxon>
        <taxon>Erysipelotrichales</taxon>
        <taxon>Coprobacillaceae</taxon>
        <taxon>Sharpea</taxon>
    </lineage>
</organism>
<evidence type="ECO:0000313" key="2">
    <source>
        <dbReference type="Proteomes" id="UP000183028"/>
    </source>
</evidence>
<protein>
    <submittedName>
        <fullName evidence="1">Uncharacterized protein</fullName>
    </submittedName>
</protein>
<dbReference type="EMBL" id="FNYK01000008">
    <property type="protein sequence ID" value="SEI52787.1"/>
    <property type="molecule type" value="Genomic_DNA"/>
</dbReference>
<reference evidence="2" key="1">
    <citation type="submission" date="2016-10" db="EMBL/GenBank/DDBJ databases">
        <authorList>
            <person name="Varghese N."/>
        </authorList>
    </citation>
    <scope>NUCLEOTIDE SEQUENCE [LARGE SCALE GENOMIC DNA]</scope>
    <source>
        <strain evidence="2">DSM 20406</strain>
    </source>
</reference>
<name>A0A1H6RJU3_9FIRM</name>
<dbReference type="Proteomes" id="UP000183028">
    <property type="component" value="Unassembled WGS sequence"/>
</dbReference>
<accession>A0A1H6RJU3</accession>
<dbReference type="OrthoDB" id="9896324at2"/>